<evidence type="ECO:0000256" key="4">
    <source>
        <dbReference type="ARBA" id="ARBA00022853"/>
    </source>
</evidence>
<accession>A0A7R9QAU1</accession>
<comment type="catalytic activity">
    <reaction evidence="10">
        <text>N-terminal L-methionyl-[transmembrane protein] + acetyl-CoA = N-terminal N(alpha)-acetyl-L-methionyl-[transmembrane protein] + CoA + H(+)</text>
        <dbReference type="Rhea" id="RHEA:50604"/>
        <dbReference type="Rhea" id="RHEA-COMP:12745"/>
        <dbReference type="Rhea" id="RHEA-COMP:12746"/>
        <dbReference type="ChEBI" id="CHEBI:15378"/>
        <dbReference type="ChEBI" id="CHEBI:57287"/>
        <dbReference type="ChEBI" id="CHEBI:57288"/>
        <dbReference type="ChEBI" id="CHEBI:64731"/>
        <dbReference type="ChEBI" id="CHEBI:133414"/>
        <dbReference type="EC" id="2.3.1.259"/>
    </reaction>
</comment>
<dbReference type="EC" id="2.3.1.259" evidence="7"/>
<evidence type="ECO:0000256" key="5">
    <source>
        <dbReference type="ARBA" id="ARBA00023315"/>
    </source>
</evidence>
<dbReference type="InterPro" id="IPR000182">
    <property type="entry name" value="GNAT_dom"/>
</dbReference>
<dbReference type="GO" id="GO:0120518">
    <property type="term" value="F:protein N-terminal-methionine acetyltransferase activity"/>
    <property type="evidence" value="ECO:0007669"/>
    <property type="project" value="UniProtKB-EC"/>
</dbReference>
<evidence type="ECO:0000313" key="12">
    <source>
        <dbReference type="EMBL" id="CAD7638674.1"/>
    </source>
</evidence>
<name>A0A7R9QAU1_9ACAR</name>
<dbReference type="InterPro" id="IPR016181">
    <property type="entry name" value="Acyl_CoA_acyltransferase"/>
</dbReference>
<evidence type="ECO:0000256" key="3">
    <source>
        <dbReference type="ARBA" id="ARBA00022829"/>
    </source>
</evidence>
<keyword evidence="4" id="KW-0156">Chromatin regulator</keyword>
<evidence type="ECO:0000256" key="10">
    <source>
        <dbReference type="ARBA" id="ARBA00048848"/>
    </source>
</evidence>
<organism evidence="12">
    <name type="scientific">Oppiella nova</name>
    <dbReference type="NCBI Taxonomy" id="334625"/>
    <lineage>
        <taxon>Eukaryota</taxon>
        <taxon>Metazoa</taxon>
        <taxon>Ecdysozoa</taxon>
        <taxon>Arthropoda</taxon>
        <taxon>Chelicerata</taxon>
        <taxon>Arachnida</taxon>
        <taxon>Acari</taxon>
        <taxon>Acariformes</taxon>
        <taxon>Sarcoptiformes</taxon>
        <taxon>Oribatida</taxon>
        <taxon>Brachypylina</taxon>
        <taxon>Oppioidea</taxon>
        <taxon>Oppiidae</taxon>
        <taxon>Oppiella</taxon>
    </lineage>
</organism>
<dbReference type="GO" id="GO:0007059">
    <property type="term" value="P:chromosome segregation"/>
    <property type="evidence" value="ECO:0007669"/>
    <property type="project" value="UniProtKB-KW"/>
</dbReference>
<dbReference type="SUPFAM" id="SSF55729">
    <property type="entry name" value="Acyl-CoA N-acyltransferases (Nat)"/>
    <property type="match status" value="1"/>
</dbReference>
<keyword evidence="13" id="KW-1185">Reference proteome</keyword>
<dbReference type="Pfam" id="PF00583">
    <property type="entry name" value="Acetyltransf_1"/>
    <property type="match status" value="1"/>
</dbReference>
<keyword evidence="5" id="KW-0012">Acyltransferase</keyword>
<feature type="non-terminal residue" evidence="12">
    <location>
        <position position="274"/>
    </location>
</feature>
<dbReference type="Gene3D" id="3.40.630.30">
    <property type="match status" value="1"/>
</dbReference>
<dbReference type="PANTHER" id="PTHR14744">
    <property type="entry name" value="N-ALPHA-ACETYLTRANSFERASE 60"/>
    <property type="match status" value="1"/>
</dbReference>
<evidence type="ECO:0000256" key="6">
    <source>
        <dbReference type="ARBA" id="ARBA00025774"/>
    </source>
</evidence>
<dbReference type="OrthoDB" id="47017at2759"/>
<evidence type="ECO:0000256" key="7">
    <source>
        <dbReference type="ARBA" id="ARBA00026111"/>
    </source>
</evidence>
<dbReference type="EMBL" id="OC915107">
    <property type="protein sequence ID" value="CAD7638674.1"/>
    <property type="molecule type" value="Genomic_DNA"/>
</dbReference>
<protein>
    <recommendedName>
        <fullName evidence="8">N-alpha-acetyltransferase 60</fullName>
        <ecNumber evidence="7">2.3.1.259</ecNumber>
        <ecNumber evidence="1">2.3.1.48</ecNumber>
    </recommendedName>
</protein>
<dbReference type="CDD" id="cd04301">
    <property type="entry name" value="NAT_SF"/>
    <property type="match status" value="1"/>
</dbReference>
<dbReference type="AlphaFoldDB" id="A0A7R9QAU1"/>
<comment type="similarity">
    <text evidence="6">Belongs to the acetyltransferase family. NAA60 subfamily.</text>
</comment>
<dbReference type="EMBL" id="CAJPVJ010000282">
    <property type="protein sequence ID" value="CAG2161933.1"/>
    <property type="molecule type" value="Genomic_DNA"/>
</dbReference>
<reference evidence="12" key="1">
    <citation type="submission" date="2020-11" db="EMBL/GenBank/DDBJ databases">
        <authorList>
            <person name="Tran Van P."/>
        </authorList>
    </citation>
    <scope>NUCLEOTIDE SEQUENCE</scope>
</reference>
<dbReference type="Proteomes" id="UP000728032">
    <property type="component" value="Unassembled WGS sequence"/>
</dbReference>
<dbReference type="PANTHER" id="PTHR14744:SF15">
    <property type="entry name" value="N-ALPHA-ACETYLTRANSFERASE 60"/>
    <property type="match status" value="1"/>
</dbReference>
<evidence type="ECO:0000313" key="13">
    <source>
        <dbReference type="Proteomes" id="UP000728032"/>
    </source>
</evidence>
<proteinExistence type="inferred from homology"/>
<dbReference type="GO" id="GO:0004402">
    <property type="term" value="F:histone acetyltransferase activity"/>
    <property type="evidence" value="ECO:0007669"/>
    <property type="project" value="TreeGrafter"/>
</dbReference>
<evidence type="ECO:0000256" key="8">
    <source>
        <dbReference type="ARBA" id="ARBA00026144"/>
    </source>
</evidence>
<sequence length="274" mass="31700">MNSLLFGCNGSKELIELRFLCPTDVPKVKQLCSDWFPIEYPDSWYEDITSNPKFFALAAVFHFEIIGLIVAEIKPQTKCNREDQGLLASSLVNNSRVVYILTLGVVKEFRRVGIATLLLDNLIHHLTRNESTKDCRALYLHVLTTNLVAIRFYEKRQFKRHLFLPLYYSINSTARDGFSYVLYINGGRPQPTLLYPFHCMKHVYHMNELFELLLFSLTDRFTDYLSIILEAFSRIGANPCKWTKRLLQVMASKMCRFIPMSATNRNSSPHLASL</sequence>
<feature type="domain" description="N-acetyltransferase" evidence="11">
    <location>
        <begin position="15"/>
        <end position="185"/>
    </location>
</feature>
<comment type="catalytic activity">
    <reaction evidence="9">
        <text>L-lysyl-[protein] + acetyl-CoA = N(6)-acetyl-L-lysyl-[protein] + CoA + H(+)</text>
        <dbReference type="Rhea" id="RHEA:45948"/>
        <dbReference type="Rhea" id="RHEA-COMP:9752"/>
        <dbReference type="Rhea" id="RHEA-COMP:10731"/>
        <dbReference type="ChEBI" id="CHEBI:15378"/>
        <dbReference type="ChEBI" id="CHEBI:29969"/>
        <dbReference type="ChEBI" id="CHEBI:57287"/>
        <dbReference type="ChEBI" id="CHEBI:57288"/>
        <dbReference type="ChEBI" id="CHEBI:61930"/>
        <dbReference type="EC" id="2.3.1.48"/>
    </reaction>
</comment>
<dbReference type="PROSITE" id="PS51186">
    <property type="entry name" value="GNAT"/>
    <property type="match status" value="1"/>
</dbReference>
<evidence type="ECO:0000259" key="11">
    <source>
        <dbReference type="PROSITE" id="PS51186"/>
    </source>
</evidence>
<dbReference type="EC" id="2.3.1.48" evidence="1"/>
<evidence type="ECO:0000256" key="2">
    <source>
        <dbReference type="ARBA" id="ARBA00022679"/>
    </source>
</evidence>
<evidence type="ECO:0000256" key="9">
    <source>
        <dbReference type="ARBA" id="ARBA00048017"/>
    </source>
</evidence>
<keyword evidence="2" id="KW-0808">Transferase</keyword>
<keyword evidence="3" id="KW-0159">Chromosome partition</keyword>
<dbReference type="GO" id="GO:0000139">
    <property type="term" value="C:Golgi membrane"/>
    <property type="evidence" value="ECO:0007669"/>
    <property type="project" value="TreeGrafter"/>
</dbReference>
<dbReference type="InterPro" id="IPR045141">
    <property type="entry name" value="NAA60-like"/>
</dbReference>
<gene>
    <name evidence="12" type="ORF">ONB1V03_LOCUS1534</name>
</gene>
<evidence type="ECO:0000256" key="1">
    <source>
        <dbReference type="ARBA" id="ARBA00013184"/>
    </source>
</evidence>